<dbReference type="OrthoDB" id="9804551at2"/>
<dbReference type="PROSITE" id="PS50075">
    <property type="entry name" value="CARRIER"/>
    <property type="match status" value="1"/>
</dbReference>
<organism evidence="11 12">
    <name type="scientific">Carnobacterium viridans</name>
    <dbReference type="NCBI Taxonomy" id="174587"/>
    <lineage>
        <taxon>Bacteria</taxon>
        <taxon>Bacillati</taxon>
        <taxon>Bacillota</taxon>
        <taxon>Bacilli</taxon>
        <taxon>Lactobacillales</taxon>
        <taxon>Carnobacteriaceae</taxon>
        <taxon>Carnobacterium</taxon>
    </lineage>
</organism>
<evidence type="ECO:0000256" key="4">
    <source>
        <dbReference type="ARBA" id="ARBA00022832"/>
    </source>
</evidence>
<proteinExistence type="inferred from homology"/>
<comment type="PTM">
    <text evidence="7">4'-phosphopantetheine is transferred from CoA to a specific serine of apo-ACP by AcpS. This modification is essential for activity because fatty acids are bound in thioester linkage to the sulfhydryl of the prosthetic group.</text>
</comment>
<evidence type="ECO:0000313" key="12">
    <source>
        <dbReference type="Proteomes" id="UP000199481"/>
    </source>
</evidence>
<dbReference type="GO" id="GO:0000035">
    <property type="term" value="F:acyl binding"/>
    <property type="evidence" value="ECO:0007669"/>
    <property type="project" value="TreeGrafter"/>
</dbReference>
<dbReference type="Pfam" id="PF00550">
    <property type="entry name" value="PP-binding"/>
    <property type="match status" value="1"/>
</dbReference>
<comment type="PTM">
    <text evidence="9">4'-phosphopantetheine is transferred from CoA to a specific serine of apo-ACP by acpS.</text>
</comment>
<accession>A0A1H0XT29</accession>
<dbReference type="AlphaFoldDB" id="A0A1H0XT29"/>
<comment type="similarity">
    <text evidence="7">Belongs to the acyl carrier protein (ACP) family.</text>
</comment>
<dbReference type="InterPro" id="IPR009081">
    <property type="entry name" value="PP-bd_ACP"/>
</dbReference>
<dbReference type="NCBIfam" id="TIGR00517">
    <property type="entry name" value="acyl_carrier"/>
    <property type="match status" value="1"/>
</dbReference>
<dbReference type="InterPro" id="IPR036736">
    <property type="entry name" value="ACP-like_sf"/>
</dbReference>
<reference evidence="12" key="1">
    <citation type="submission" date="2016-10" db="EMBL/GenBank/DDBJ databases">
        <authorList>
            <person name="Varghese N."/>
            <person name="Submissions S."/>
        </authorList>
    </citation>
    <scope>NUCLEOTIDE SEQUENCE [LARGE SCALE GENOMIC DNA]</scope>
    <source>
        <strain evidence="12">MPL-11</strain>
    </source>
</reference>
<dbReference type="EMBL" id="FNJW01000008">
    <property type="protein sequence ID" value="SDQ06097.1"/>
    <property type="molecule type" value="Genomic_DNA"/>
</dbReference>
<evidence type="ECO:0000256" key="3">
    <source>
        <dbReference type="ARBA" id="ARBA00022553"/>
    </source>
</evidence>
<dbReference type="GO" id="GO:0005829">
    <property type="term" value="C:cytosol"/>
    <property type="evidence" value="ECO:0007669"/>
    <property type="project" value="TreeGrafter"/>
</dbReference>
<keyword evidence="4 7" id="KW-0276">Fatty acid metabolism</keyword>
<sequence length="80" mass="9039">MSTNETFEKIKKIIVERFGIDEEKVTKELTFKDDLGADSLDVVELVMELEDVFGTEISDEDAEQIATVGNAVTYIDQHKN</sequence>
<evidence type="ECO:0000256" key="1">
    <source>
        <dbReference type="ARBA" id="ARBA00022450"/>
    </source>
</evidence>
<evidence type="ECO:0000313" key="11">
    <source>
        <dbReference type="EMBL" id="SDQ06097.1"/>
    </source>
</evidence>
<dbReference type="Gene3D" id="1.10.1200.10">
    <property type="entry name" value="ACP-like"/>
    <property type="match status" value="1"/>
</dbReference>
<comment type="subcellular location">
    <subcellularLocation>
        <location evidence="7">Cytoplasm</location>
    </subcellularLocation>
</comment>
<dbReference type="PANTHER" id="PTHR20863">
    <property type="entry name" value="ACYL CARRIER PROTEIN"/>
    <property type="match status" value="1"/>
</dbReference>
<dbReference type="GO" id="GO:0009245">
    <property type="term" value="P:lipid A biosynthetic process"/>
    <property type="evidence" value="ECO:0007669"/>
    <property type="project" value="TreeGrafter"/>
</dbReference>
<evidence type="ECO:0000259" key="10">
    <source>
        <dbReference type="PROSITE" id="PS50075"/>
    </source>
</evidence>
<dbReference type="GO" id="GO:0016020">
    <property type="term" value="C:membrane"/>
    <property type="evidence" value="ECO:0007669"/>
    <property type="project" value="GOC"/>
</dbReference>
<evidence type="ECO:0000256" key="5">
    <source>
        <dbReference type="ARBA" id="ARBA00023098"/>
    </source>
</evidence>
<keyword evidence="6 7" id="KW-0275">Fatty acid biosynthesis</keyword>
<evidence type="ECO:0000256" key="9">
    <source>
        <dbReference type="RuleBase" id="RU003545"/>
    </source>
</evidence>
<dbReference type="Proteomes" id="UP000199481">
    <property type="component" value="Unassembled WGS sequence"/>
</dbReference>
<keyword evidence="12" id="KW-1185">Reference proteome</keyword>
<dbReference type="PROSITE" id="PS00012">
    <property type="entry name" value="PHOSPHOPANTETHEINE"/>
    <property type="match status" value="1"/>
</dbReference>
<dbReference type="UniPathway" id="UPA00094"/>
<dbReference type="PANTHER" id="PTHR20863:SF76">
    <property type="entry name" value="CARRIER DOMAIN-CONTAINING PROTEIN"/>
    <property type="match status" value="1"/>
</dbReference>
<dbReference type="GO" id="GO:0000036">
    <property type="term" value="F:acyl carrier activity"/>
    <property type="evidence" value="ECO:0007669"/>
    <property type="project" value="UniProtKB-UniRule"/>
</dbReference>
<comment type="function">
    <text evidence="7 9">Carrier of the growing fatty acid chain in fatty acid biosynthesis.</text>
</comment>
<keyword evidence="5 7" id="KW-0443">Lipid metabolism</keyword>
<name>A0A1H0XT29_9LACT</name>
<dbReference type="HAMAP" id="MF_01217">
    <property type="entry name" value="Acyl_carrier"/>
    <property type="match status" value="1"/>
</dbReference>
<keyword evidence="3 7" id="KW-0597">Phosphoprotein</keyword>
<feature type="modified residue" description="O-(pantetheine 4'-phosphoryl)serine" evidence="7">
    <location>
        <position position="39"/>
    </location>
</feature>
<evidence type="ECO:0000256" key="6">
    <source>
        <dbReference type="ARBA" id="ARBA00023160"/>
    </source>
</evidence>
<comment type="pathway">
    <text evidence="7 9">Lipid metabolism; fatty acid biosynthesis.</text>
</comment>
<gene>
    <name evidence="7" type="primary">acpP</name>
    <name evidence="11" type="ORF">SAMN04487752_0458</name>
</gene>
<evidence type="ECO:0000256" key="2">
    <source>
        <dbReference type="ARBA" id="ARBA00022516"/>
    </source>
</evidence>
<dbReference type="SUPFAM" id="SSF47336">
    <property type="entry name" value="ACP-like"/>
    <property type="match status" value="1"/>
</dbReference>
<dbReference type="NCBIfam" id="NF002148">
    <property type="entry name" value="PRK00982.1-2"/>
    <property type="match status" value="1"/>
</dbReference>
<feature type="domain" description="Carrier" evidence="10">
    <location>
        <begin position="4"/>
        <end position="79"/>
    </location>
</feature>
<dbReference type="NCBIfam" id="NF002151">
    <property type="entry name" value="PRK00982.1-5"/>
    <property type="match status" value="1"/>
</dbReference>
<keyword evidence="2 7" id="KW-0444">Lipid biosynthesis</keyword>
<dbReference type="InterPro" id="IPR003231">
    <property type="entry name" value="ACP"/>
</dbReference>
<evidence type="ECO:0000256" key="8">
    <source>
        <dbReference type="NCBIfam" id="TIGR00517"/>
    </source>
</evidence>
<keyword evidence="7" id="KW-0963">Cytoplasm</keyword>
<dbReference type="InterPro" id="IPR006162">
    <property type="entry name" value="Ppantetheine_attach_site"/>
</dbReference>
<evidence type="ECO:0000256" key="7">
    <source>
        <dbReference type="HAMAP-Rule" id="MF_01217"/>
    </source>
</evidence>
<protein>
    <recommendedName>
        <fullName evidence="7 8">Acyl carrier protein</fullName>
        <shortName evidence="7">ACP</shortName>
    </recommendedName>
</protein>
<keyword evidence="1 7" id="KW-0596">Phosphopantetheine</keyword>
<dbReference type="RefSeq" id="WP_035022551.1">
    <property type="nucleotide sequence ID" value="NZ_CP084916.1"/>
</dbReference>
<dbReference type="NCBIfam" id="NF002150">
    <property type="entry name" value="PRK00982.1-4"/>
    <property type="match status" value="1"/>
</dbReference>